<sequence>MRRVVIQCRFEEDIPKLMEILKEFGAIVIKPENPERFDHIHVDVPEDTPTQVDDLQKKLMESIPLIAVKIF</sequence>
<dbReference type="AlphaFoldDB" id="A0A504Z1Q5"/>
<name>A0A504Z1Q5_FASGI</name>
<comment type="caution">
    <text evidence="1">The sequence shown here is derived from an EMBL/GenBank/DDBJ whole genome shotgun (WGS) entry which is preliminary data.</text>
</comment>
<evidence type="ECO:0000313" key="1">
    <source>
        <dbReference type="EMBL" id="TPP63868.1"/>
    </source>
</evidence>
<protein>
    <submittedName>
        <fullName evidence="1">Uncharacterized protein</fullName>
    </submittedName>
</protein>
<organism evidence="1 2">
    <name type="scientific">Fasciola gigantica</name>
    <name type="common">Giant liver fluke</name>
    <dbReference type="NCBI Taxonomy" id="46835"/>
    <lineage>
        <taxon>Eukaryota</taxon>
        <taxon>Metazoa</taxon>
        <taxon>Spiralia</taxon>
        <taxon>Lophotrochozoa</taxon>
        <taxon>Platyhelminthes</taxon>
        <taxon>Trematoda</taxon>
        <taxon>Digenea</taxon>
        <taxon>Plagiorchiida</taxon>
        <taxon>Echinostomata</taxon>
        <taxon>Echinostomatoidea</taxon>
        <taxon>Fasciolidae</taxon>
        <taxon>Fasciola</taxon>
    </lineage>
</organism>
<proteinExistence type="predicted"/>
<reference evidence="1 2" key="1">
    <citation type="submission" date="2019-04" db="EMBL/GenBank/DDBJ databases">
        <title>Annotation for the trematode Fasciola gigantica.</title>
        <authorList>
            <person name="Choi Y.-J."/>
        </authorList>
    </citation>
    <scope>NUCLEOTIDE SEQUENCE [LARGE SCALE GENOMIC DNA]</scope>
    <source>
        <strain evidence="1">Uganda_cow_1</strain>
    </source>
</reference>
<gene>
    <name evidence="1" type="ORF">FGIG_01552</name>
</gene>
<evidence type="ECO:0000313" key="2">
    <source>
        <dbReference type="Proteomes" id="UP000316759"/>
    </source>
</evidence>
<keyword evidence="2" id="KW-1185">Reference proteome</keyword>
<accession>A0A504Z1Q5</accession>
<dbReference type="EMBL" id="SUNJ01005136">
    <property type="protein sequence ID" value="TPP63868.1"/>
    <property type="molecule type" value="Genomic_DNA"/>
</dbReference>
<dbReference type="Proteomes" id="UP000316759">
    <property type="component" value="Unassembled WGS sequence"/>
</dbReference>
<dbReference type="OrthoDB" id="6225150at2759"/>